<feature type="transmembrane region" description="Helical" evidence="2">
    <location>
        <begin position="201"/>
        <end position="220"/>
    </location>
</feature>
<dbReference type="EMBL" id="VOBL01000003">
    <property type="protein sequence ID" value="KAA0979082.1"/>
    <property type="molecule type" value="Genomic_DNA"/>
</dbReference>
<sequence>MGPSLRRWTNALVCPDAFDGIIGGMAKSHKKKKQYNRPAPVAPVSNPSTQRTPEKAANNGNLILVAGFVVVLFLFWYYHLLVLNQMTDLSNELTMPDQMMGGYSPEHIEALRLAMNEDAVGQLNYVHKTAGLLFPLFLALIAMLAVNINMPRGLSRWVMWAVPIAFAVVDLWENRAIDALFTGALDPAAVSLASTLTSIRWILLIATAAILFGVLIASFVRTFREKWDLSQQGLL</sequence>
<keyword evidence="2" id="KW-0472">Membrane</keyword>
<evidence type="ECO:0000256" key="1">
    <source>
        <dbReference type="SAM" id="MobiDB-lite"/>
    </source>
</evidence>
<protein>
    <submittedName>
        <fullName evidence="3">Uncharacterized protein</fullName>
    </submittedName>
</protein>
<feature type="transmembrane region" description="Helical" evidence="2">
    <location>
        <begin position="125"/>
        <end position="146"/>
    </location>
</feature>
<organism evidence="3 4">
    <name type="scientific">Paeniglutamicibacter gangotriensis</name>
    <dbReference type="NCBI Taxonomy" id="254787"/>
    <lineage>
        <taxon>Bacteria</taxon>
        <taxon>Bacillati</taxon>
        <taxon>Actinomycetota</taxon>
        <taxon>Actinomycetes</taxon>
        <taxon>Micrococcales</taxon>
        <taxon>Micrococcaceae</taxon>
        <taxon>Paeniglutamicibacter</taxon>
    </lineage>
</organism>
<feature type="region of interest" description="Disordered" evidence="1">
    <location>
        <begin position="30"/>
        <end position="53"/>
    </location>
</feature>
<accession>A0A5B0EKY6</accession>
<dbReference type="OrthoDB" id="4928386at2"/>
<feature type="transmembrane region" description="Helical" evidence="2">
    <location>
        <begin position="153"/>
        <end position="172"/>
    </location>
</feature>
<keyword evidence="2" id="KW-0812">Transmembrane</keyword>
<gene>
    <name evidence="3" type="ORF">FQ154_04450</name>
</gene>
<dbReference type="Proteomes" id="UP000323856">
    <property type="component" value="Unassembled WGS sequence"/>
</dbReference>
<evidence type="ECO:0000313" key="3">
    <source>
        <dbReference type="EMBL" id="KAA0979082.1"/>
    </source>
</evidence>
<evidence type="ECO:0000313" key="4">
    <source>
        <dbReference type="Proteomes" id="UP000323856"/>
    </source>
</evidence>
<evidence type="ECO:0000256" key="2">
    <source>
        <dbReference type="SAM" id="Phobius"/>
    </source>
</evidence>
<proteinExistence type="predicted"/>
<reference evidence="3 4" key="1">
    <citation type="submission" date="2019-07" db="EMBL/GenBank/DDBJ databases">
        <title>Analysis of the biochemical properties, biological activity and biotechnological potential of siderophores and biosurfactants produced by Antarctic psychrotolerant bacteria.</title>
        <authorList>
            <person name="Styczynski M."/>
            <person name="Krucon T."/>
            <person name="Decewicz P."/>
            <person name="Dziewit L."/>
        </authorList>
    </citation>
    <scope>NUCLEOTIDE SEQUENCE [LARGE SCALE GENOMIC DNA]</scope>
    <source>
        <strain evidence="3 4">ANT_H27</strain>
    </source>
</reference>
<keyword evidence="2" id="KW-1133">Transmembrane helix</keyword>
<feature type="transmembrane region" description="Helical" evidence="2">
    <location>
        <begin position="60"/>
        <end position="78"/>
    </location>
</feature>
<name>A0A5B0EKY6_9MICC</name>
<comment type="caution">
    <text evidence="3">The sequence shown here is derived from an EMBL/GenBank/DDBJ whole genome shotgun (WGS) entry which is preliminary data.</text>
</comment>
<dbReference type="AlphaFoldDB" id="A0A5B0EKY6"/>